<dbReference type="EMBL" id="JAPNKE010000002">
    <property type="protein sequence ID" value="MCY1011318.1"/>
    <property type="molecule type" value="Genomic_DNA"/>
</dbReference>
<dbReference type="Gene3D" id="3.20.20.70">
    <property type="entry name" value="Aldolase class I"/>
    <property type="match status" value="1"/>
</dbReference>
<keyword evidence="7" id="KW-1185">Reference proteome</keyword>
<dbReference type="PANTHER" id="PTHR30246:SF1">
    <property type="entry name" value="2-DEHYDRO-3-DEOXY-6-PHOSPHOGALACTONATE ALDOLASE-RELATED"/>
    <property type="match status" value="1"/>
</dbReference>
<dbReference type="InterPro" id="IPR000887">
    <property type="entry name" value="Aldlse_KDPG_KHG"/>
</dbReference>
<gene>
    <name evidence="6" type="ORF">OV079_38320</name>
</gene>
<name>A0A9X3EW09_9BACT</name>
<proteinExistence type="inferred from homology"/>
<organism evidence="6 7">
    <name type="scientific">Nannocystis pusilla</name>
    <dbReference type="NCBI Taxonomy" id="889268"/>
    <lineage>
        <taxon>Bacteria</taxon>
        <taxon>Pseudomonadati</taxon>
        <taxon>Myxococcota</taxon>
        <taxon>Polyangia</taxon>
        <taxon>Nannocystales</taxon>
        <taxon>Nannocystaceae</taxon>
        <taxon>Nannocystis</taxon>
    </lineage>
</organism>
<comment type="similarity">
    <text evidence="2">Belongs to the KHG/KDPG aldolase family.</text>
</comment>
<evidence type="ECO:0000256" key="4">
    <source>
        <dbReference type="ARBA" id="ARBA00023239"/>
    </source>
</evidence>
<reference evidence="6" key="1">
    <citation type="submission" date="2022-11" db="EMBL/GenBank/DDBJ databases">
        <title>Minimal conservation of predation-associated metabolite biosynthetic gene clusters underscores biosynthetic potential of Myxococcota including descriptions for ten novel species: Archangium lansinium sp. nov., Myxococcus landrumus sp. nov., Nannocystis bai.</title>
        <authorList>
            <person name="Ahearne A."/>
            <person name="Stevens C."/>
            <person name="Phillips K."/>
        </authorList>
    </citation>
    <scope>NUCLEOTIDE SEQUENCE</scope>
    <source>
        <strain evidence="6">Na p29</strain>
    </source>
</reference>
<accession>A0A9X3EW09</accession>
<dbReference type="Pfam" id="PF01081">
    <property type="entry name" value="Aldolase"/>
    <property type="match status" value="1"/>
</dbReference>
<keyword evidence="5" id="KW-0119">Carbohydrate metabolism</keyword>
<dbReference type="CDD" id="cd00452">
    <property type="entry name" value="KDPG_aldolase"/>
    <property type="match status" value="1"/>
</dbReference>
<evidence type="ECO:0000256" key="5">
    <source>
        <dbReference type="ARBA" id="ARBA00023277"/>
    </source>
</evidence>
<comment type="subunit">
    <text evidence="3">Homotrimer.</text>
</comment>
<dbReference type="AlphaFoldDB" id="A0A9X3EW09"/>
<sequence>MSSETAFTAALAQHRAVAIMRATSRDHAAAAMWAAVEAGFRVLEFTVTTPDALGLIAEFARDGRLTVGAGTVMDPETAGAAVRAGARFLVSPVLDERVVACARALGAAAVPGCFTPTELWRAHSAGSAAQKLFPSPGDVAAFVRAALGPMPFLRILPTNGVDAANTAAVLRAGAVGVGFTTPLFPPELVQSGDLAAIGARATTLLTAVGSAAA</sequence>
<comment type="caution">
    <text evidence="6">The sequence shown here is derived from an EMBL/GenBank/DDBJ whole genome shotgun (WGS) entry which is preliminary data.</text>
</comment>
<dbReference type="PANTHER" id="PTHR30246">
    <property type="entry name" value="2-KETO-3-DEOXY-6-PHOSPHOGLUCONATE ALDOLASE"/>
    <property type="match status" value="1"/>
</dbReference>
<evidence type="ECO:0000256" key="3">
    <source>
        <dbReference type="ARBA" id="ARBA00011233"/>
    </source>
</evidence>
<evidence type="ECO:0000256" key="2">
    <source>
        <dbReference type="ARBA" id="ARBA00006906"/>
    </source>
</evidence>
<dbReference type="SUPFAM" id="SSF51569">
    <property type="entry name" value="Aldolase"/>
    <property type="match status" value="1"/>
</dbReference>
<evidence type="ECO:0000313" key="7">
    <source>
        <dbReference type="Proteomes" id="UP001150924"/>
    </source>
</evidence>
<dbReference type="Proteomes" id="UP001150924">
    <property type="component" value="Unassembled WGS sequence"/>
</dbReference>
<evidence type="ECO:0000313" key="6">
    <source>
        <dbReference type="EMBL" id="MCY1011318.1"/>
    </source>
</evidence>
<protein>
    <submittedName>
        <fullName evidence="6">2-dehydro-3-deoxyphosphogluconate aldolase</fullName>
    </submittedName>
</protein>
<keyword evidence="4" id="KW-0456">Lyase</keyword>
<dbReference type="RefSeq" id="WP_267774576.1">
    <property type="nucleotide sequence ID" value="NZ_JAPNKE010000002.1"/>
</dbReference>
<dbReference type="InterPro" id="IPR013785">
    <property type="entry name" value="Aldolase_TIM"/>
</dbReference>
<dbReference type="GO" id="GO:0016829">
    <property type="term" value="F:lyase activity"/>
    <property type="evidence" value="ECO:0007669"/>
    <property type="project" value="UniProtKB-KW"/>
</dbReference>
<evidence type="ECO:0000256" key="1">
    <source>
        <dbReference type="ARBA" id="ARBA00004761"/>
    </source>
</evidence>
<comment type="pathway">
    <text evidence="1">Carbohydrate acid metabolism.</text>
</comment>